<evidence type="ECO:0000259" key="1">
    <source>
        <dbReference type="Pfam" id="PF01243"/>
    </source>
</evidence>
<keyword evidence="3" id="KW-1185">Reference proteome</keyword>
<dbReference type="STRING" id="1675527.AIOL_001769"/>
<dbReference type="Pfam" id="PF01243">
    <property type="entry name" value="PNPOx_N"/>
    <property type="match status" value="1"/>
</dbReference>
<dbReference type="Gene3D" id="2.30.110.10">
    <property type="entry name" value="Electron Transport, Fmn-binding Protein, Chain A"/>
    <property type="match status" value="1"/>
</dbReference>
<evidence type="ECO:0000313" key="3">
    <source>
        <dbReference type="Proteomes" id="UP000037178"/>
    </source>
</evidence>
<dbReference type="EMBL" id="LFTY01000002">
    <property type="protein sequence ID" value="KMW56813.1"/>
    <property type="molecule type" value="Genomic_DNA"/>
</dbReference>
<evidence type="ECO:0000313" key="2">
    <source>
        <dbReference type="EMBL" id="KMW56813.1"/>
    </source>
</evidence>
<sequence length="217" mass="24053">MQATTPVRPEFIISDESDLRDHFPPTHDLAARKCLDHLDPHARAFLARAPFLCIGTQSADGAADVSPRGDPNGFVTVLDDRTLLIPDRPGNNRLDTLANILAQPAVGLLFLVPGYDETLRINGTAQISRDPELCALTAMNDRPALAVIVVRVQEVYLHCAKALRRSRLWDATAHVDRAEMPSLIRMLHDQVGETPQDPKVMQQLDEALEAGYKRSMY</sequence>
<dbReference type="InterPro" id="IPR011576">
    <property type="entry name" value="Pyridox_Oxase_N"/>
</dbReference>
<dbReference type="AlphaFoldDB" id="A0A0J9GTI6"/>
<comment type="caution">
    <text evidence="2">The sequence shown here is derived from an EMBL/GenBank/DDBJ whole genome shotgun (WGS) entry which is preliminary data.</text>
</comment>
<dbReference type="InterPro" id="IPR024029">
    <property type="entry name" value="Pyridox_Oxase_FMN-dep"/>
</dbReference>
<gene>
    <name evidence="2" type="ORF">AIOL_001769</name>
</gene>
<dbReference type="Proteomes" id="UP000037178">
    <property type="component" value="Unassembled WGS sequence"/>
</dbReference>
<dbReference type="RefSeq" id="WP_049642635.1">
    <property type="nucleotide sequence ID" value="NZ_LFTY01000002.1"/>
</dbReference>
<dbReference type="OrthoDB" id="9790331at2"/>
<keyword evidence="2" id="KW-0378">Hydrolase</keyword>
<dbReference type="PATRIC" id="fig|1675527.3.peg.1862"/>
<feature type="domain" description="Pyridoxamine 5'-phosphate oxidase N-terminal" evidence="1">
    <location>
        <begin position="38"/>
        <end position="159"/>
    </location>
</feature>
<reference evidence="2 3" key="1">
    <citation type="submission" date="2015-06" db="EMBL/GenBank/DDBJ databases">
        <title>Draft genome sequence of an Alphaproteobacteria species associated to the Mediterranean sponge Oscarella lobularis.</title>
        <authorList>
            <person name="Jourda C."/>
            <person name="Santini S."/>
            <person name="Claverie J.-M."/>
        </authorList>
    </citation>
    <scope>NUCLEOTIDE SEQUENCE [LARGE SCALE GENOMIC DNA]</scope>
    <source>
        <strain evidence="2">IGS</strain>
    </source>
</reference>
<dbReference type="PANTHER" id="PTHR42815">
    <property type="entry name" value="FAD-BINDING, PUTATIVE (AFU_ORTHOLOGUE AFUA_6G07600)-RELATED"/>
    <property type="match status" value="1"/>
</dbReference>
<name>A0A0J9GTI6_9RHOB</name>
<dbReference type="PANTHER" id="PTHR42815:SF2">
    <property type="entry name" value="FAD-BINDING, PUTATIVE (AFU_ORTHOLOGUE AFUA_6G07600)-RELATED"/>
    <property type="match status" value="1"/>
</dbReference>
<dbReference type="GO" id="GO:0016787">
    <property type="term" value="F:hydrolase activity"/>
    <property type="evidence" value="ECO:0007669"/>
    <property type="project" value="UniProtKB-KW"/>
</dbReference>
<protein>
    <submittedName>
        <fullName evidence="2">Phosphohydrolase (MutT/nudix family protein)</fullName>
    </submittedName>
</protein>
<dbReference type="NCBIfam" id="TIGR04025">
    <property type="entry name" value="PPOX_FMN_DR2398"/>
    <property type="match status" value="1"/>
</dbReference>
<organism evidence="2 3">
    <name type="scientific">Candidatus Rhodobacter oscarellae</name>
    <dbReference type="NCBI Taxonomy" id="1675527"/>
    <lineage>
        <taxon>Bacteria</taxon>
        <taxon>Pseudomonadati</taxon>
        <taxon>Pseudomonadota</taxon>
        <taxon>Alphaproteobacteria</taxon>
        <taxon>Rhodobacterales</taxon>
        <taxon>Rhodobacter group</taxon>
        <taxon>Rhodobacter</taxon>
    </lineage>
</organism>
<accession>A0A0J9GTI6</accession>
<dbReference type="SUPFAM" id="SSF50475">
    <property type="entry name" value="FMN-binding split barrel"/>
    <property type="match status" value="1"/>
</dbReference>
<dbReference type="InterPro" id="IPR012349">
    <property type="entry name" value="Split_barrel_FMN-bd"/>
</dbReference>
<proteinExistence type="predicted"/>